<sequence length="72" mass="8025">MSNVTRINWFVLAYLAIWCWADGFITTAFALTVLVSFEALWSPFIHSKLAVKLFGADTMDLLQQKNVTGGGQ</sequence>
<accession>A0A8S5M5F7</accession>
<name>A0A8S5M5F7_9CAUD</name>
<protein>
    <submittedName>
        <fullName evidence="1">Uncharacterized protein</fullName>
    </submittedName>
</protein>
<dbReference type="EMBL" id="BK014827">
    <property type="protein sequence ID" value="DAD77561.1"/>
    <property type="molecule type" value="Genomic_DNA"/>
</dbReference>
<proteinExistence type="predicted"/>
<reference evidence="1" key="1">
    <citation type="journal article" date="2021" name="Proc. Natl. Acad. Sci. U.S.A.">
        <title>A Catalog of Tens of Thousands of Viruses from Human Metagenomes Reveals Hidden Associations with Chronic Diseases.</title>
        <authorList>
            <person name="Tisza M.J."/>
            <person name="Buck C.B."/>
        </authorList>
    </citation>
    <scope>NUCLEOTIDE SEQUENCE</scope>
    <source>
        <strain evidence="1">CtDwe1</strain>
    </source>
</reference>
<organism evidence="1">
    <name type="scientific">Siphoviridae sp. ctDwe1</name>
    <dbReference type="NCBI Taxonomy" id="2826200"/>
    <lineage>
        <taxon>Viruses</taxon>
        <taxon>Duplodnaviria</taxon>
        <taxon>Heunggongvirae</taxon>
        <taxon>Uroviricota</taxon>
        <taxon>Caudoviricetes</taxon>
    </lineage>
</organism>
<evidence type="ECO:0000313" key="1">
    <source>
        <dbReference type="EMBL" id="DAD77561.1"/>
    </source>
</evidence>